<dbReference type="FunFam" id="1.25.40.10:FF:000285">
    <property type="entry name" value="Pentatricopeptide repeat-containing protein, chloroplastic"/>
    <property type="match status" value="1"/>
</dbReference>
<organism evidence="5 6">
    <name type="scientific">Dioscorea zingiberensis</name>
    <dbReference type="NCBI Taxonomy" id="325984"/>
    <lineage>
        <taxon>Eukaryota</taxon>
        <taxon>Viridiplantae</taxon>
        <taxon>Streptophyta</taxon>
        <taxon>Embryophyta</taxon>
        <taxon>Tracheophyta</taxon>
        <taxon>Spermatophyta</taxon>
        <taxon>Magnoliopsida</taxon>
        <taxon>Liliopsida</taxon>
        <taxon>Dioscoreales</taxon>
        <taxon>Dioscoreaceae</taxon>
        <taxon>Dioscorea</taxon>
    </lineage>
</organism>
<dbReference type="NCBIfam" id="TIGR00756">
    <property type="entry name" value="PPR"/>
    <property type="match status" value="10"/>
</dbReference>
<feature type="repeat" description="PPR" evidence="2">
    <location>
        <begin position="299"/>
        <end position="333"/>
    </location>
</feature>
<evidence type="ECO:0000313" key="5">
    <source>
        <dbReference type="EMBL" id="KAJ0983755.1"/>
    </source>
</evidence>
<sequence length="872" mass="96530">METPLPIAESKISVPKPSLRPQAPSKSSNSLHFSTHLSHHRLHAKLQEAISAVEHGSSIDSGAYIALLQSCIDSGSIDLGRRLHSSIGSVRDLNPFVVTKLVSMYAKCGSLDDARQVFAGMRERNLFAWSAMINGCSREHRWEEVIDLFSEMMHEGLLLDKLLFTKILQACANTGDLHTGRLLHSLAVRGGFLNSPVEAHVGNAIMAMYAKCGMLDAAKNFFRKMAVRDLVSWNSIISAHCQCGVNEEAFRLFRRMRDEGIEPGVVTWNILIASYNHLGNTDQAMELMRQMESSGVAPDVFTWTSLISGFVQNNRINEALDLFVDMQLAGVQPNGMTFACLISACASLKSLRKGKELHSYAVKRDSANSVLVGNALVDMYAKCGNLEDAERVFDAILERDVFTWNTMIGGYAQAGSCGKAYELFCKMEDSGVLRNVVSWNVMISGYIQNKVEDQAQELFHRMEREGIRSNTASWNALIAGTSGNGHWDKALSIFHQMQSVSVKPNSVTILSILPACANLVSAWKVKEIHASILHSGLDSDLAISNCLVDTYSKTGDLDSAQMVFNGISSKDLISWNSMISGCIMHGNSQVAVSLFSRMKEEGIPPNHATLAKIIDAYSLSGAVNEGKDLISSMAEEYQLSPSMEHYAGMVHLYGRSGRLREAAEVIEEMPIEPDSTVWNALLTAARVYGNIKLASLAAEHLIKINPRSYKLHRLLLRIQALSGKMSEGLKSLKSQTEINVDYTYGCCWLEVENKVHAFITGVKPTQGLEVKYNSLTEETKAVSTHFPDTNLDTEEDKEEVSGIHSEKLAIAFALKNVPSFRRMRIIKSVRMCTVCHSAAKLISKSRRREILLKDPSCLHHFKDGKCSCRDYW</sequence>
<keyword evidence="6" id="KW-1185">Reference proteome</keyword>
<feature type="domain" description="DYW" evidence="4">
    <location>
        <begin position="789"/>
        <end position="872"/>
    </location>
</feature>
<dbReference type="GO" id="GO:0009451">
    <property type="term" value="P:RNA modification"/>
    <property type="evidence" value="ECO:0007669"/>
    <property type="project" value="InterPro"/>
</dbReference>
<feature type="region of interest" description="Disordered" evidence="3">
    <location>
        <begin position="1"/>
        <end position="32"/>
    </location>
</feature>
<name>A0A9D5D459_9LILI</name>
<dbReference type="InterPro" id="IPR032867">
    <property type="entry name" value="DYW_dom"/>
</dbReference>
<feature type="repeat" description="PPR" evidence="2">
    <location>
        <begin position="400"/>
        <end position="434"/>
    </location>
</feature>
<dbReference type="InterPro" id="IPR002885">
    <property type="entry name" value="PPR_rpt"/>
</dbReference>
<dbReference type="GO" id="GO:0099402">
    <property type="term" value="P:plant organ development"/>
    <property type="evidence" value="ECO:0007669"/>
    <property type="project" value="UniProtKB-ARBA"/>
</dbReference>
<keyword evidence="1" id="KW-0677">Repeat</keyword>
<reference evidence="5" key="2">
    <citation type="journal article" date="2022" name="Hortic Res">
        <title>The genome of Dioscorea zingiberensis sheds light on the biosynthesis, origin and evolution of the medicinally important diosgenin saponins.</title>
        <authorList>
            <person name="Li Y."/>
            <person name="Tan C."/>
            <person name="Li Z."/>
            <person name="Guo J."/>
            <person name="Li S."/>
            <person name="Chen X."/>
            <person name="Wang C."/>
            <person name="Dai X."/>
            <person name="Yang H."/>
            <person name="Song W."/>
            <person name="Hou L."/>
            <person name="Xu J."/>
            <person name="Tong Z."/>
            <person name="Xu A."/>
            <person name="Yuan X."/>
            <person name="Wang W."/>
            <person name="Yang Q."/>
            <person name="Chen L."/>
            <person name="Sun Z."/>
            <person name="Wang K."/>
            <person name="Pan B."/>
            <person name="Chen J."/>
            <person name="Bao Y."/>
            <person name="Liu F."/>
            <person name="Qi X."/>
            <person name="Gang D.R."/>
            <person name="Wen J."/>
            <person name="Li J."/>
        </authorList>
    </citation>
    <scope>NUCLEOTIDE SEQUENCE</scope>
    <source>
        <strain evidence="5">Dzin_1.0</strain>
    </source>
</reference>
<accession>A0A9D5D459</accession>
<evidence type="ECO:0000256" key="2">
    <source>
        <dbReference type="PROSITE-ProRule" id="PRU00708"/>
    </source>
</evidence>
<feature type="repeat" description="PPR" evidence="2">
    <location>
        <begin position="125"/>
        <end position="159"/>
    </location>
</feature>
<dbReference type="PROSITE" id="PS51375">
    <property type="entry name" value="PPR"/>
    <property type="match status" value="9"/>
</dbReference>
<proteinExistence type="predicted"/>
<dbReference type="Pfam" id="PF01535">
    <property type="entry name" value="PPR"/>
    <property type="match status" value="9"/>
</dbReference>
<dbReference type="Pfam" id="PF13041">
    <property type="entry name" value="PPR_2"/>
    <property type="match status" value="3"/>
</dbReference>
<dbReference type="GO" id="GO:0003723">
    <property type="term" value="F:RNA binding"/>
    <property type="evidence" value="ECO:0007669"/>
    <property type="project" value="InterPro"/>
</dbReference>
<dbReference type="Gene3D" id="1.25.40.10">
    <property type="entry name" value="Tetratricopeptide repeat domain"/>
    <property type="match status" value="5"/>
</dbReference>
<feature type="repeat" description="PPR" evidence="2">
    <location>
        <begin position="229"/>
        <end position="263"/>
    </location>
</feature>
<dbReference type="AlphaFoldDB" id="A0A9D5D459"/>
<feature type="repeat" description="PPR" evidence="2">
    <location>
        <begin position="470"/>
        <end position="504"/>
    </location>
</feature>
<dbReference type="GO" id="GO:0008270">
    <property type="term" value="F:zinc ion binding"/>
    <property type="evidence" value="ECO:0007669"/>
    <property type="project" value="InterPro"/>
</dbReference>
<dbReference type="EMBL" id="JAGGNH010000001">
    <property type="protein sequence ID" value="KAJ0983755.1"/>
    <property type="molecule type" value="Genomic_DNA"/>
</dbReference>
<dbReference type="Pfam" id="PF14432">
    <property type="entry name" value="DYW_deaminase"/>
    <property type="match status" value="1"/>
</dbReference>
<feature type="repeat" description="PPR" evidence="2">
    <location>
        <begin position="264"/>
        <end position="298"/>
    </location>
</feature>
<dbReference type="InterPro" id="IPR011990">
    <property type="entry name" value="TPR-like_helical_dom_sf"/>
</dbReference>
<protein>
    <recommendedName>
        <fullName evidence="4">DYW domain-containing protein</fullName>
    </recommendedName>
</protein>
<reference evidence="5" key="1">
    <citation type="submission" date="2021-03" db="EMBL/GenBank/DDBJ databases">
        <authorList>
            <person name="Li Z."/>
            <person name="Yang C."/>
        </authorList>
    </citation>
    <scope>NUCLEOTIDE SEQUENCE</scope>
    <source>
        <strain evidence="5">Dzin_1.0</strain>
        <tissue evidence="5">Leaf</tissue>
    </source>
</reference>
<gene>
    <name evidence="5" type="ORF">J5N97_002111</name>
</gene>
<dbReference type="Proteomes" id="UP001085076">
    <property type="component" value="Miscellaneous, Linkage group lg01"/>
</dbReference>
<dbReference type="OrthoDB" id="185373at2759"/>
<feature type="repeat" description="PPR" evidence="2">
    <location>
        <begin position="435"/>
        <end position="469"/>
    </location>
</feature>
<evidence type="ECO:0000259" key="4">
    <source>
        <dbReference type="Pfam" id="PF14432"/>
    </source>
</evidence>
<evidence type="ECO:0000313" key="6">
    <source>
        <dbReference type="Proteomes" id="UP001085076"/>
    </source>
</evidence>
<feature type="repeat" description="PPR" evidence="2">
    <location>
        <begin position="571"/>
        <end position="605"/>
    </location>
</feature>
<dbReference type="PANTHER" id="PTHR47926">
    <property type="entry name" value="PENTATRICOPEPTIDE REPEAT-CONTAINING PROTEIN"/>
    <property type="match status" value="1"/>
</dbReference>
<feature type="repeat" description="PPR" evidence="2">
    <location>
        <begin position="94"/>
        <end position="124"/>
    </location>
</feature>
<dbReference type="FunFam" id="1.25.40.10:FF:000344">
    <property type="entry name" value="Pentatricopeptide repeat-containing protein"/>
    <property type="match status" value="1"/>
</dbReference>
<dbReference type="FunFam" id="1.25.40.10:FF:000158">
    <property type="entry name" value="pentatricopeptide repeat-containing protein At2g33680"/>
    <property type="match status" value="1"/>
</dbReference>
<dbReference type="PANTHER" id="PTHR47926:SF369">
    <property type="entry name" value="DYW DOMAIN-CONTAINING PROTEIN"/>
    <property type="match status" value="1"/>
</dbReference>
<comment type="caution">
    <text evidence="5">The sequence shown here is derived from an EMBL/GenBank/DDBJ whole genome shotgun (WGS) entry which is preliminary data.</text>
</comment>
<evidence type="ECO:0000256" key="3">
    <source>
        <dbReference type="SAM" id="MobiDB-lite"/>
    </source>
</evidence>
<dbReference type="InterPro" id="IPR046960">
    <property type="entry name" value="PPR_At4g14850-like_plant"/>
</dbReference>
<evidence type="ECO:0000256" key="1">
    <source>
        <dbReference type="ARBA" id="ARBA00022737"/>
    </source>
</evidence>